<dbReference type="EMBL" id="CP046565">
    <property type="protein sequence ID" value="QJD31121.1"/>
    <property type="molecule type" value="Genomic_DNA"/>
</dbReference>
<sequence length="169" mass="18790">MKWSATSRVASSTPAAAEFAKVAEKFCRLVDGFSHYEPLDWLALISRALIPLEMAVRELTGTAGIGEYSMLADIEQRHHMFVELKTFLGPMDDYWTDADLEVGDGVMTGSLADNITEIYFALKRGLAFWHKGPGEAGAAVSEWLSGFDVNWGYHLANLRSQLKHKVTLH</sequence>
<reference evidence="2" key="1">
    <citation type="submission" date="2019-12" db="EMBL/GenBank/DDBJ databases">
        <authorList>
            <person name="Awala S.I."/>
            <person name="Rhee S.K."/>
        </authorList>
    </citation>
    <scope>NUCLEOTIDE SEQUENCE [LARGE SCALE GENOMIC DNA]</scope>
    <source>
        <strain evidence="2">IM1</strain>
    </source>
</reference>
<dbReference type="KEGG" id="metu:GNH96_15025"/>
<dbReference type="AlphaFoldDB" id="A0A858QBG7"/>
<dbReference type="Pfam" id="PF16702">
    <property type="entry name" value="DUF5063"/>
    <property type="match status" value="1"/>
</dbReference>
<gene>
    <name evidence="1" type="ORF">GNH96_15025</name>
</gene>
<evidence type="ECO:0000313" key="1">
    <source>
        <dbReference type="EMBL" id="QJD31121.1"/>
    </source>
</evidence>
<evidence type="ECO:0000313" key="2">
    <source>
        <dbReference type="Proteomes" id="UP000503004"/>
    </source>
</evidence>
<keyword evidence="2" id="KW-1185">Reference proteome</keyword>
<accession>A0A858QBG7</accession>
<protein>
    <submittedName>
        <fullName evidence="1">DUF5063 domain-containing protein</fullName>
    </submittedName>
</protein>
<dbReference type="InterPro" id="IPR038312">
    <property type="entry name" value="DUF5063_sf"/>
</dbReference>
<dbReference type="Proteomes" id="UP000503004">
    <property type="component" value="Chromosome"/>
</dbReference>
<dbReference type="InterPro" id="IPR032025">
    <property type="entry name" value="DUF5063"/>
</dbReference>
<dbReference type="Gene3D" id="1.20.120.1550">
    <property type="entry name" value="Protein of unknown function DUF5063"/>
    <property type="match status" value="1"/>
</dbReference>
<organism evidence="1 2">
    <name type="scientific">Methylococcus geothermalis</name>
    <dbReference type="NCBI Taxonomy" id="2681310"/>
    <lineage>
        <taxon>Bacteria</taxon>
        <taxon>Pseudomonadati</taxon>
        <taxon>Pseudomonadota</taxon>
        <taxon>Gammaproteobacteria</taxon>
        <taxon>Methylococcales</taxon>
        <taxon>Methylococcaceae</taxon>
        <taxon>Methylococcus</taxon>
    </lineage>
</organism>
<proteinExistence type="predicted"/>
<name>A0A858QBG7_9GAMM</name>